<keyword evidence="8" id="KW-0234">DNA repair</keyword>
<dbReference type="GeneTree" id="ENSGT00390000006088"/>
<dbReference type="AlphaFoldDB" id="A0A3Q3E7T4"/>
<reference evidence="13" key="2">
    <citation type="submission" date="2025-09" db="UniProtKB">
        <authorList>
            <consortium name="Ensembl"/>
        </authorList>
    </citation>
    <scope>IDENTIFICATION</scope>
</reference>
<evidence type="ECO:0000256" key="9">
    <source>
        <dbReference type="ARBA" id="ARBA00023242"/>
    </source>
</evidence>
<dbReference type="GO" id="GO:0005737">
    <property type="term" value="C:cytoplasm"/>
    <property type="evidence" value="ECO:0007669"/>
    <property type="project" value="UniProtKB-SubCell"/>
</dbReference>
<evidence type="ECO:0000256" key="3">
    <source>
        <dbReference type="ARBA" id="ARBA00009135"/>
    </source>
</evidence>
<dbReference type="OMA" id="HERTIVC"/>
<dbReference type="GO" id="GO:0000785">
    <property type="term" value="C:chromatin"/>
    <property type="evidence" value="ECO:0007669"/>
    <property type="project" value="TreeGrafter"/>
</dbReference>
<dbReference type="InterPro" id="IPR038932">
    <property type="entry name" value="PARPBP"/>
</dbReference>
<evidence type="ECO:0000256" key="12">
    <source>
        <dbReference type="SAM" id="MobiDB-lite"/>
    </source>
</evidence>
<dbReference type="GO" id="GO:2000042">
    <property type="term" value="P:negative regulation of double-strand break repair via homologous recombination"/>
    <property type="evidence" value="ECO:0007669"/>
    <property type="project" value="InterPro"/>
</dbReference>
<sequence>MQDIGERLKQMVRIFRRESHHLLESERTTVYGADAMLMVLQLVMAQVNKQQGGEFQAALGDVLLAWKHLLLDKLGLRPSDDEVAPEQGCDVILEAYEAFLKRSNAVDLVHVLTMCRQLGDHSDPPGDIVELYEFLADSTEVSAAPSTPPAKSRACNWQVKSAVRSVFCSYLSLLVNAKDDLALARTLDVPSRALGRQTFTDVRHAAGRTGMSLFLAVTSFVRAIQLGGKGYAPAPSDPLRKHIKGLSAYVRFLDHLEDILGETADPSVCGSKLVCAIRGALVKGCDSKDVCSAAQETAKQLEEEICKLHRVQKDSAHAAGTGISPARPKAHAVNRATAYGGRESVKVLLALLDEEAAAQPCAKKDEIPADRVLVSGPSTRPCEPRNKMGPRAIRSQFACTYRKEEEPPLNRVLHFPSSSQVPTCVHPAPKAKSGAAPAGKCLTAKKRKRADAGSDNEPPEKKKQTVKSSVKSSTAKKKKTIPGQATLTSFFRV</sequence>
<organism evidence="13 14">
    <name type="scientific">Hippocampus comes</name>
    <name type="common">Tiger tail seahorse</name>
    <dbReference type="NCBI Taxonomy" id="109280"/>
    <lineage>
        <taxon>Eukaryota</taxon>
        <taxon>Metazoa</taxon>
        <taxon>Chordata</taxon>
        <taxon>Craniata</taxon>
        <taxon>Vertebrata</taxon>
        <taxon>Euteleostomi</taxon>
        <taxon>Actinopterygii</taxon>
        <taxon>Neopterygii</taxon>
        <taxon>Teleostei</taxon>
        <taxon>Neoteleostei</taxon>
        <taxon>Acanthomorphata</taxon>
        <taxon>Syngnathiaria</taxon>
        <taxon>Syngnathiformes</taxon>
        <taxon>Syngnathoidei</taxon>
        <taxon>Syngnathidae</taxon>
        <taxon>Hippocampus</taxon>
    </lineage>
</organism>
<dbReference type="STRING" id="109280.ENSHCOP00000026911"/>
<comment type="similarity">
    <text evidence="3">Belongs to the PARI family.</text>
</comment>
<dbReference type="GO" id="GO:0006281">
    <property type="term" value="P:DNA repair"/>
    <property type="evidence" value="ECO:0007669"/>
    <property type="project" value="UniProtKB-KW"/>
</dbReference>
<reference evidence="13" key="1">
    <citation type="submission" date="2025-08" db="UniProtKB">
        <authorList>
            <consortium name="Ensembl"/>
        </authorList>
    </citation>
    <scope>IDENTIFICATION</scope>
</reference>
<dbReference type="Ensembl" id="ENSHCOT00000027835.1">
    <property type="protein sequence ID" value="ENSHCOP00000026911.1"/>
    <property type="gene ID" value="ENSHCOG00000018307.1"/>
</dbReference>
<evidence type="ECO:0000256" key="1">
    <source>
        <dbReference type="ARBA" id="ARBA00004123"/>
    </source>
</evidence>
<name>A0A3Q3E7T4_HIPCM</name>
<evidence type="ECO:0000256" key="11">
    <source>
        <dbReference type="ARBA" id="ARBA00032731"/>
    </source>
</evidence>
<feature type="compositionally biased region" description="Polar residues" evidence="12">
    <location>
        <begin position="483"/>
        <end position="493"/>
    </location>
</feature>
<evidence type="ECO:0000313" key="14">
    <source>
        <dbReference type="Proteomes" id="UP000264820"/>
    </source>
</evidence>
<dbReference type="GO" id="GO:0005634">
    <property type="term" value="C:nucleus"/>
    <property type="evidence" value="ECO:0007669"/>
    <property type="project" value="UniProtKB-SubCell"/>
</dbReference>
<feature type="region of interest" description="Disordered" evidence="12">
    <location>
        <begin position="424"/>
        <end position="493"/>
    </location>
</feature>
<evidence type="ECO:0000256" key="4">
    <source>
        <dbReference type="ARBA" id="ARBA00014320"/>
    </source>
</evidence>
<proteinExistence type="inferred from homology"/>
<dbReference type="GO" id="GO:0003677">
    <property type="term" value="F:DNA binding"/>
    <property type="evidence" value="ECO:0007669"/>
    <property type="project" value="UniProtKB-KW"/>
</dbReference>
<keyword evidence="6" id="KW-0227">DNA damage</keyword>
<evidence type="ECO:0000313" key="13">
    <source>
        <dbReference type="Ensembl" id="ENSHCOP00000026911.1"/>
    </source>
</evidence>
<keyword evidence="7" id="KW-0238">DNA-binding</keyword>
<dbReference type="PANTHER" id="PTHR32121">
    <property type="entry name" value="PCNA-INTERACTING PARTNER"/>
    <property type="match status" value="1"/>
</dbReference>
<keyword evidence="9" id="KW-0539">Nucleus</keyword>
<protein>
    <recommendedName>
        <fullName evidence="4">PCNA-interacting partner</fullName>
    </recommendedName>
    <alternativeName>
        <fullName evidence="10">PARP-1 binding protein</fullName>
    </alternativeName>
    <alternativeName>
        <fullName evidence="11">PARP1-binding protein</fullName>
    </alternativeName>
</protein>
<evidence type="ECO:0000256" key="8">
    <source>
        <dbReference type="ARBA" id="ARBA00023204"/>
    </source>
</evidence>
<evidence type="ECO:0000256" key="10">
    <source>
        <dbReference type="ARBA" id="ARBA00031632"/>
    </source>
</evidence>
<evidence type="ECO:0000256" key="2">
    <source>
        <dbReference type="ARBA" id="ARBA00004496"/>
    </source>
</evidence>
<dbReference type="Proteomes" id="UP000264820">
    <property type="component" value="Unplaced"/>
</dbReference>
<accession>A0A3Q3E7T4</accession>
<evidence type="ECO:0000256" key="5">
    <source>
        <dbReference type="ARBA" id="ARBA00022490"/>
    </source>
</evidence>
<evidence type="ECO:0000256" key="6">
    <source>
        <dbReference type="ARBA" id="ARBA00022763"/>
    </source>
</evidence>
<dbReference type="PANTHER" id="PTHR32121:SF0">
    <property type="entry name" value="PCNA-INTERACTING PARTNER"/>
    <property type="match status" value="1"/>
</dbReference>
<feature type="compositionally biased region" description="Low complexity" evidence="12">
    <location>
        <begin position="427"/>
        <end position="440"/>
    </location>
</feature>
<evidence type="ECO:0000256" key="7">
    <source>
        <dbReference type="ARBA" id="ARBA00023125"/>
    </source>
</evidence>
<comment type="subcellular location">
    <subcellularLocation>
        <location evidence="2">Cytoplasm</location>
    </subcellularLocation>
    <subcellularLocation>
        <location evidence="1">Nucleus</location>
    </subcellularLocation>
</comment>
<dbReference type="Gene3D" id="1.10.486.10">
    <property type="entry name" value="PCRA, domain 4"/>
    <property type="match status" value="1"/>
</dbReference>
<keyword evidence="5" id="KW-0963">Cytoplasm</keyword>
<keyword evidence="14" id="KW-1185">Reference proteome</keyword>